<dbReference type="InterPro" id="IPR033762">
    <property type="entry name" value="MCM_OB"/>
</dbReference>
<name>A0A410N6U8_HFTV1</name>
<dbReference type="Gene3D" id="2.20.28.10">
    <property type="match status" value="1"/>
</dbReference>
<dbReference type="GO" id="GO:0003697">
    <property type="term" value="F:single-stranded DNA binding"/>
    <property type="evidence" value="ECO:0007669"/>
    <property type="project" value="TreeGrafter"/>
</dbReference>
<dbReference type="Pfam" id="PF17207">
    <property type="entry name" value="MCM_OB"/>
    <property type="match status" value="1"/>
</dbReference>
<dbReference type="EMBL" id="MG550112">
    <property type="protein sequence ID" value="QAS68889.1"/>
    <property type="molecule type" value="Genomic_DNA"/>
</dbReference>
<reference evidence="8" key="1">
    <citation type="journal article" date="2019" name="Environ. Microbiol.">
        <title>Novel haloarchaeal viruses from Lake Retba infecting Haloferax and Halorubrum species.</title>
        <authorList>
            <person name="Mizuno C.M."/>
            <person name="Prajapati B."/>
            <person name="Lucas-Staat S."/>
            <person name="Sime-Ngando T."/>
            <person name="Forterre P."/>
            <person name="Bamford D.H."/>
            <person name="Prangishvili D."/>
            <person name="Krupovic M."/>
            <person name="Oksanen H.M."/>
        </authorList>
    </citation>
    <scope>NUCLEOTIDE SEQUENCE</scope>
</reference>
<dbReference type="Proteomes" id="UP000289930">
    <property type="component" value="Segment"/>
</dbReference>
<evidence type="ECO:0000256" key="2">
    <source>
        <dbReference type="ARBA" id="ARBA00022705"/>
    </source>
</evidence>
<dbReference type="InterPro" id="IPR041562">
    <property type="entry name" value="MCM_lid"/>
</dbReference>
<protein>
    <submittedName>
        <fullName evidence="8">MCM</fullName>
    </submittedName>
</protein>
<evidence type="ECO:0000313" key="8">
    <source>
        <dbReference type="EMBL" id="QAS68889.1"/>
    </source>
</evidence>
<accession>A0A410N6U8</accession>
<dbReference type="InterPro" id="IPR011991">
    <property type="entry name" value="ArsR-like_HTH"/>
</dbReference>
<keyword evidence="2" id="KW-0235">DNA replication</keyword>
<evidence type="ECO:0000313" key="9">
    <source>
        <dbReference type="Proteomes" id="UP000289930"/>
    </source>
</evidence>
<dbReference type="SMART" id="SM00350">
    <property type="entry name" value="MCM"/>
    <property type="match status" value="1"/>
</dbReference>
<dbReference type="GO" id="GO:0017116">
    <property type="term" value="F:single-stranded DNA helicase activity"/>
    <property type="evidence" value="ECO:0007669"/>
    <property type="project" value="TreeGrafter"/>
</dbReference>
<dbReference type="PRINTS" id="PR01657">
    <property type="entry name" value="MCMFAMILY"/>
</dbReference>
<organism evidence="8">
    <name type="scientific">Haloferax tailed virus 1</name>
    <name type="common">HFTV1</name>
    <dbReference type="NCBI Taxonomy" id="2507575"/>
    <lineage>
        <taxon>Viruses</taxon>
        <taxon>Duplodnaviria</taxon>
        <taxon>Heunggongvirae</taxon>
        <taxon>Uroviricota</taxon>
        <taxon>Caudoviricetes</taxon>
        <taxon>Kirjokansivirales</taxon>
        <taxon>Haloferuviridae</taxon>
        <taxon>Retbasiphovirus</taxon>
        <taxon>Retbasiphovirus hantatum</taxon>
        <taxon>Retbasiphovirus HFTV1</taxon>
    </lineage>
</organism>
<feature type="region of interest" description="Disordered" evidence="6">
    <location>
        <begin position="1"/>
        <end position="22"/>
    </location>
</feature>
<dbReference type="Pfam" id="PF00493">
    <property type="entry name" value="MCM"/>
    <property type="match status" value="1"/>
</dbReference>
<gene>
    <name evidence="8" type="ORF">HFTV1-gp56</name>
</gene>
<evidence type="ECO:0000256" key="4">
    <source>
        <dbReference type="ARBA" id="ARBA00022840"/>
    </source>
</evidence>
<dbReference type="Pfam" id="PF17855">
    <property type="entry name" value="MCM_lid"/>
    <property type="match status" value="1"/>
</dbReference>
<evidence type="ECO:0000259" key="7">
    <source>
        <dbReference type="PROSITE" id="PS50051"/>
    </source>
</evidence>
<dbReference type="GO" id="GO:0006260">
    <property type="term" value="P:DNA replication"/>
    <property type="evidence" value="ECO:0007669"/>
    <property type="project" value="UniProtKB-KW"/>
</dbReference>
<dbReference type="SUPFAM" id="SSF52540">
    <property type="entry name" value="P-loop containing nucleoside triphosphate hydrolases"/>
    <property type="match status" value="1"/>
</dbReference>
<dbReference type="GO" id="GO:0042555">
    <property type="term" value="C:MCM complex"/>
    <property type="evidence" value="ECO:0007669"/>
    <property type="project" value="TreeGrafter"/>
</dbReference>
<dbReference type="InterPro" id="IPR027417">
    <property type="entry name" value="P-loop_NTPase"/>
</dbReference>
<feature type="compositionally biased region" description="Basic residues" evidence="6">
    <location>
        <begin position="1"/>
        <end position="11"/>
    </location>
</feature>
<dbReference type="InterPro" id="IPR001208">
    <property type="entry name" value="MCM_dom"/>
</dbReference>
<evidence type="ECO:0000256" key="6">
    <source>
        <dbReference type="SAM" id="MobiDB-lite"/>
    </source>
</evidence>
<dbReference type="PANTHER" id="PTHR11630:SF66">
    <property type="entry name" value="DNA REPLICATION LICENSING FACTOR MCM4"/>
    <property type="match status" value="1"/>
</dbReference>
<dbReference type="GO" id="GO:0005524">
    <property type="term" value="F:ATP binding"/>
    <property type="evidence" value="ECO:0007669"/>
    <property type="project" value="UniProtKB-KW"/>
</dbReference>
<keyword evidence="9" id="KW-1185">Reference proteome</keyword>
<dbReference type="SUPFAM" id="SSF50249">
    <property type="entry name" value="Nucleic acid-binding proteins"/>
    <property type="match status" value="1"/>
</dbReference>
<dbReference type="InterPro" id="IPR031327">
    <property type="entry name" value="MCM"/>
</dbReference>
<keyword evidence="3" id="KW-0547">Nucleotide-binding</keyword>
<comment type="similarity">
    <text evidence="1">Belongs to the MCM family.</text>
</comment>
<evidence type="ECO:0000256" key="5">
    <source>
        <dbReference type="ARBA" id="ARBA00023125"/>
    </source>
</evidence>
<dbReference type="InterPro" id="IPR012340">
    <property type="entry name" value="NA-bd_OB-fold"/>
</dbReference>
<keyword evidence="5" id="KW-0238">DNA-binding</keyword>
<dbReference type="Gene3D" id="3.30.1640.10">
    <property type="entry name" value="mini-chromosome maintenance (MCM) complex, chain A, domain 1"/>
    <property type="match status" value="1"/>
</dbReference>
<dbReference type="CDD" id="cd00090">
    <property type="entry name" value="HTH_ARSR"/>
    <property type="match status" value="1"/>
</dbReference>
<evidence type="ECO:0000256" key="3">
    <source>
        <dbReference type="ARBA" id="ARBA00022741"/>
    </source>
</evidence>
<dbReference type="Gene3D" id="3.40.50.300">
    <property type="entry name" value="P-loop containing nucleotide triphosphate hydrolases"/>
    <property type="match status" value="1"/>
</dbReference>
<dbReference type="PANTHER" id="PTHR11630">
    <property type="entry name" value="DNA REPLICATION LICENSING FACTOR MCM FAMILY MEMBER"/>
    <property type="match status" value="1"/>
</dbReference>
<keyword evidence="4" id="KW-0067">ATP-binding</keyword>
<proteinExistence type="inferred from homology"/>
<dbReference type="Gene3D" id="2.40.50.140">
    <property type="entry name" value="Nucleic acid-binding proteins"/>
    <property type="match status" value="1"/>
</dbReference>
<evidence type="ECO:0000256" key="1">
    <source>
        <dbReference type="ARBA" id="ARBA00008010"/>
    </source>
</evidence>
<dbReference type="PROSITE" id="PS50051">
    <property type="entry name" value="MCM_2"/>
    <property type="match status" value="1"/>
</dbReference>
<dbReference type="InterPro" id="IPR003593">
    <property type="entry name" value="AAA+_ATPase"/>
</dbReference>
<dbReference type="SMART" id="SM00382">
    <property type="entry name" value="AAA"/>
    <property type="match status" value="1"/>
</dbReference>
<sequence>MSNQQSRHRRIGEKNRDSSTIHTTYTIHTTHYTLHTTHYMSIQQIEAWEDAYDYGGVVEAHEDEIQQLINHYPKEQTTLVIDWSVILRKDMDLADDVITSPNKHAKAFENEVTDTVPQMALVDGKDGDDNVIRGEELEVRYKNVEDPISVSDANTGAEVGNLVTIRGQISKATPPKPRVSVAAVQCRACGDITHYEQPKHGVNKPEGCRNDCNAPADPLLEESEWDTHQLLRLKHPPGESDHDTHIDVHVTKDTAGGFSGGENVDVTGVLREDFGDFDTPIPDFYLEGHAVERHQSDYEEIDVSNHLDEIKAIQSGENGDPFELLKNSIAPGITGGEIMDRIKLALGLQMFGGMRVDKADGTALRGDIHTLMVGSPGTGKSQILEAVMSLTPRVSRVSGKNVSKTGLTASAVQDDFGDTQWTIEAGAFVKANKGTCIIDELDKVDGDALSSLHSALETQRVDIAKAGIETRLQSETSLLGAANPTNERFIGPEIESYVEQIPLGDALRSRMDAVFLLKDEVDEERDGEIVEAIIDSIATGENVDTVGEWDDSVQPDLDGDLVRAWVAHERQQNRITIDLDLLKQRIKKKYVSLRQASKGSGAPINPRKVPSMIRYSIASAKVRGGEQIRDEDIERSFEIIGATLGQIGVDADGNITDDAGAAKRNKQLKTQKEKRKAILDELTDGVKTPAEIADELGLENSYVAKKLEDLAEDGDVMRPSTGEYRRID</sequence>
<feature type="domain" description="MCM C-terminal AAA(+) ATPase" evidence="7">
    <location>
        <begin position="321"/>
        <end position="533"/>
    </location>
</feature>